<gene>
    <name evidence="2" type="ordered locus">Desru_2865</name>
</gene>
<dbReference type="InterPro" id="IPR018729">
    <property type="entry name" value="DUF2269_transmembrane"/>
</dbReference>
<evidence type="ECO:0000313" key="3">
    <source>
        <dbReference type="Proteomes" id="UP000009234"/>
    </source>
</evidence>
<feature type="transmembrane region" description="Helical" evidence="1">
    <location>
        <begin position="58"/>
        <end position="78"/>
    </location>
</feature>
<dbReference type="HOGENOM" id="CLU_114403_1_0_9"/>
<proteinExistence type="predicted"/>
<keyword evidence="3" id="KW-1185">Reference proteome</keyword>
<sequence>MKKLSLKGKNTLKGLHLFFTCIWVGGATSLVLLNFLSHPATGDEIYATNAAIKLIDDFVIIPGALGSLFTGLLLCWLTHWGFFKFNWINVKWVVTILQILFGTFVLGPWVNGMEALSEVKRFFVLQDATYLHYKQMNLYFGLLQTLVLILVVFISVFKPWGKRGKESGKKAAVANEQPLIYKK</sequence>
<feature type="transmembrane region" description="Helical" evidence="1">
    <location>
        <begin position="12"/>
        <end position="38"/>
    </location>
</feature>
<protein>
    <recommendedName>
        <fullName evidence="4">DUF2269 domain-containing protein</fullName>
    </recommendedName>
</protein>
<reference evidence="2 3" key="2">
    <citation type="journal article" date="2012" name="Stand. Genomic Sci.">
        <title>Complete genome sequence of the sulfate-reducing firmicute Desulfotomaculum ruminis type strain (DL(T)).</title>
        <authorList>
            <person name="Spring S."/>
            <person name="Visser M."/>
            <person name="Lu M."/>
            <person name="Copeland A."/>
            <person name="Lapidus A."/>
            <person name="Lucas S."/>
            <person name="Cheng J.F."/>
            <person name="Han C."/>
            <person name="Tapia R."/>
            <person name="Goodwin L.A."/>
            <person name="Pitluck S."/>
            <person name="Ivanova N."/>
            <person name="Land M."/>
            <person name="Hauser L."/>
            <person name="Larimer F."/>
            <person name="Rohde M."/>
            <person name="Goker M."/>
            <person name="Detter J.C."/>
            <person name="Kyrpides N.C."/>
            <person name="Woyke T."/>
            <person name="Schaap P.J."/>
            <person name="Plugge C.M."/>
            <person name="Muyzer G."/>
            <person name="Kuever J."/>
            <person name="Pereira I.A."/>
            <person name="Parshina S.N."/>
            <person name="Bernier-Latmani R."/>
            <person name="Stams A.J."/>
            <person name="Klenk H.P."/>
        </authorList>
    </citation>
    <scope>NUCLEOTIDE SEQUENCE [LARGE SCALE GENOMIC DNA]</scope>
    <source>
        <strain evidence="3">ATCC 23193 / DSM 2154 / NCIB 8452 / DL</strain>
    </source>
</reference>
<dbReference type="RefSeq" id="WP_013842831.1">
    <property type="nucleotide sequence ID" value="NC_015589.1"/>
</dbReference>
<dbReference type="Proteomes" id="UP000009234">
    <property type="component" value="Chromosome"/>
</dbReference>
<dbReference type="Pfam" id="PF10027">
    <property type="entry name" value="DUF2269"/>
    <property type="match status" value="1"/>
</dbReference>
<evidence type="ECO:0000256" key="1">
    <source>
        <dbReference type="SAM" id="Phobius"/>
    </source>
</evidence>
<reference evidence="3" key="1">
    <citation type="submission" date="2011-05" db="EMBL/GenBank/DDBJ databases">
        <title>Complete sequence of Desulfotomaculum ruminis DSM 2154.</title>
        <authorList>
            <person name="Lucas S."/>
            <person name="Copeland A."/>
            <person name="Lapidus A."/>
            <person name="Cheng J.-F."/>
            <person name="Goodwin L."/>
            <person name="Pitluck S."/>
            <person name="Lu M."/>
            <person name="Detter J.C."/>
            <person name="Han C."/>
            <person name="Tapia R."/>
            <person name="Land M."/>
            <person name="Hauser L."/>
            <person name="Kyrpides N."/>
            <person name="Ivanova N."/>
            <person name="Mikhailova N."/>
            <person name="Pagani I."/>
            <person name="Stams A.J.M."/>
            <person name="Plugge C.M."/>
            <person name="Muyzer G."/>
            <person name="Kuever J."/>
            <person name="Parshina S.N."/>
            <person name="Ivanova A.E."/>
            <person name="Nazina T.N."/>
            <person name="Brambilla E."/>
            <person name="Spring S."/>
            <person name="Klenk H.-P."/>
            <person name="Woyke T."/>
        </authorList>
    </citation>
    <scope>NUCLEOTIDE SEQUENCE [LARGE SCALE GENOMIC DNA]</scope>
    <source>
        <strain evidence="3">ATCC 23193 / DSM 2154 / NCIB 8452 / DL</strain>
    </source>
</reference>
<organism evidence="2 3">
    <name type="scientific">Desulforamulus ruminis (strain ATCC 23193 / DSM 2154 / NCIMB 8452 / DL)</name>
    <name type="common">Desulfotomaculum ruminis</name>
    <dbReference type="NCBI Taxonomy" id="696281"/>
    <lineage>
        <taxon>Bacteria</taxon>
        <taxon>Bacillati</taxon>
        <taxon>Bacillota</taxon>
        <taxon>Clostridia</taxon>
        <taxon>Eubacteriales</taxon>
        <taxon>Peptococcaceae</taxon>
        <taxon>Desulforamulus</taxon>
    </lineage>
</organism>
<keyword evidence="1" id="KW-0472">Membrane</keyword>
<evidence type="ECO:0008006" key="4">
    <source>
        <dbReference type="Google" id="ProtNLM"/>
    </source>
</evidence>
<dbReference type="KEGG" id="dru:Desru_2865"/>
<keyword evidence="1" id="KW-1133">Transmembrane helix</keyword>
<dbReference type="AlphaFoldDB" id="F6DSI9"/>
<accession>F6DSI9</accession>
<feature type="transmembrane region" description="Helical" evidence="1">
    <location>
        <begin position="138"/>
        <end position="157"/>
    </location>
</feature>
<dbReference type="EMBL" id="CP002780">
    <property type="protein sequence ID" value="AEG61079.1"/>
    <property type="molecule type" value="Genomic_DNA"/>
</dbReference>
<dbReference type="OrthoDB" id="156858at2"/>
<keyword evidence="1" id="KW-0812">Transmembrane</keyword>
<evidence type="ECO:0000313" key="2">
    <source>
        <dbReference type="EMBL" id="AEG61079.1"/>
    </source>
</evidence>
<name>F6DSI9_DESRL</name>
<feature type="transmembrane region" description="Helical" evidence="1">
    <location>
        <begin position="90"/>
        <end position="110"/>
    </location>
</feature>
<dbReference type="eggNOG" id="COG1981">
    <property type="taxonomic scope" value="Bacteria"/>
</dbReference>
<dbReference type="STRING" id="696281.Desru_2865"/>